<proteinExistence type="predicted"/>
<dbReference type="SUPFAM" id="SSF53167">
    <property type="entry name" value="Purine and uridine phosphorylases"/>
    <property type="match status" value="1"/>
</dbReference>
<dbReference type="InterPro" id="IPR035994">
    <property type="entry name" value="Nucleoside_phosphorylase_sf"/>
</dbReference>
<dbReference type="GO" id="GO:0017061">
    <property type="term" value="F:S-methyl-5-thioadenosine phosphorylase activity"/>
    <property type="evidence" value="ECO:0007669"/>
    <property type="project" value="InterPro"/>
</dbReference>
<dbReference type="Pfam" id="PF01048">
    <property type="entry name" value="PNP_UDP_1"/>
    <property type="match status" value="1"/>
</dbReference>
<dbReference type="InterPro" id="IPR010044">
    <property type="entry name" value="MTAP"/>
</dbReference>
<dbReference type="GO" id="GO:0019509">
    <property type="term" value="P:L-methionine salvage from methylthioadenosine"/>
    <property type="evidence" value="ECO:0007669"/>
    <property type="project" value="TreeGrafter"/>
</dbReference>
<dbReference type="GO" id="GO:0005829">
    <property type="term" value="C:cytosol"/>
    <property type="evidence" value="ECO:0007669"/>
    <property type="project" value="TreeGrafter"/>
</dbReference>
<keyword evidence="1" id="KW-0328">Glycosyltransferase</keyword>
<evidence type="ECO:0000259" key="3">
    <source>
        <dbReference type="Pfam" id="PF01048"/>
    </source>
</evidence>
<evidence type="ECO:0000256" key="2">
    <source>
        <dbReference type="ARBA" id="ARBA00022679"/>
    </source>
</evidence>
<dbReference type="EMBL" id="BARU01019403">
    <property type="protein sequence ID" value="GAH52286.1"/>
    <property type="molecule type" value="Genomic_DNA"/>
</dbReference>
<organism evidence="4">
    <name type="scientific">marine sediment metagenome</name>
    <dbReference type="NCBI Taxonomy" id="412755"/>
    <lineage>
        <taxon>unclassified sequences</taxon>
        <taxon>metagenomes</taxon>
        <taxon>ecological metagenomes</taxon>
    </lineage>
</organism>
<dbReference type="PANTHER" id="PTHR42679:SF2">
    <property type="entry name" value="S-METHYL-5'-THIOADENOSINE PHOSPHORYLASE"/>
    <property type="match status" value="1"/>
</dbReference>
<feature type="domain" description="Nucleoside phosphorylase" evidence="3">
    <location>
        <begin position="5"/>
        <end position="130"/>
    </location>
</feature>
<protein>
    <recommendedName>
        <fullName evidence="3">Nucleoside phosphorylase domain-containing protein</fullName>
    </recommendedName>
</protein>
<sequence>MPQAKIGVIGGTGLYKMKEMTDVEEVNLDTPFGKPSAPIIIGKLEGMGIAFLPRHGKGHRISPTEIPARANIYALKLLGVEYIIATHSVGSFKEELKPGDLVIPDQLIDRTQSRVNSFFGEGIVAHIPFAEPFC</sequence>
<reference evidence="4" key="1">
    <citation type="journal article" date="2014" name="Front. Microbiol.">
        <title>High frequency of phylogenetically diverse reductive dehalogenase-homologous genes in deep subseafloor sedimentary metagenomes.</title>
        <authorList>
            <person name="Kawai M."/>
            <person name="Futagami T."/>
            <person name="Toyoda A."/>
            <person name="Takaki Y."/>
            <person name="Nishi S."/>
            <person name="Hori S."/>
            <person name="Arai W."/>
            <person name="Tsubouchi T."/>
            <person name="Morono Y."/>
            <person name="Uchiyama I."/>
            <person name="Ito T."/>
            <person name="Fujiyama A."/>
            <person name="Inagaki F."/>
            <person name="Takami H."/>
        </authorList>
    </citation>
    <scope>NUCLEOTIDE SEQUENCE</scope>
    <source>
        <strain evidence="4">Expedition CK06-06</strain>
    </source>
</reference>
<dbReference type="AlphaFoldDB" id="X1G2Z9"/>
<dbReference type="Gene3D" id="3.40.50.1580">
    <property type="entry name" value="Nucleoside phosphorylase domain"/>
    <property type="match status" value="1"/>
</dbReference>
<keyword evidence="2" id="KW-0808">Transferase</keyword>
<dbReference type="InterPro" id="IPR000845">
    <property type="entry name" value="Nucleoside_phosphorylase_d"/>
</dbReference>
<comment type="caution">
    <text evidence="4">The sequence shown here is derived from an EMBL/GenBank/DDBJ whole genome shotgun (WGS) entry which is preliminary data.</text>
</comment>
<feature type="non-terminal residue" evidence="4">
    <location>
        <position position="134"/>
    </location>
</feature>
<gene>
    <name evidence="4" type="ORF">S03H2_31950</name>
</gene>
<name>X1G2Z9_9ZZZZ</name>
<evidence type="ECO:0000313" key="4">
    <source>
        <dbReference type="EMBL" id="GAH52286.1"/>
    </source>
</evidence>
<dbReference type="GO" id="GO:0009116">
    <property type="term" value="P:nucleoside metabolic process"/>
    <property type="evidence" value="ECO:0007669"/>
    <property type="project" value="InterPro"/>
</dbReference>
<dbReference type="CDD" id="cd09010">
    <property type="entry name" value="MTAP_SsMTAPII_like_MTIP"/>
    <property type="match status" value="1"/>
</dbReference>
<evidence type="ECO:0000256" key="1">
    <source>
        <dbReference type="ARBA" id="ARBA00022676"/>
    </source>
</evidence>
<accession>X1G2Z9</accession>
<dbReference type="PANTHER" id="PTHR42679">
    <property type="entry name" value="S-METHYL-5'-THIOADENOSINE PHOSPHORYLASE"/>
    <property type="match status" value="1"/>
</dbReference>